<organism evidence="4 5">
    <name type="scientific">Calocera cornea HHB12733</name>
    <dbReference type="NCBI Taxonomy" id="1353952"/>
    <lineage>
        <taxon>Eukaryota</taxon>
        <taxon>Fungi</taxon>
        <taxon>Dikarya</taxon>
        <taxon>Basidiomycota</taxon>
        <taxon>Agaricomycotina</taxon>
        <taxon>Dacrymycetes</taxon>
        <taxon>Dacrymycetales</taxon>
        <taxon>Dacrymycetaceae</taxon>
        <taxon>Calocera</taxon>
    </lineage>
</organism>
<dbReference type="EMBL" id="KV423919">
    <property type="protein sequence ID" value="KZT61934.1"/>
    <property type="molecule type" value="Genomic_DNA"/>
</dbReference>
<evidence type="ECO:0000313" key="5">
    <source>
        <dbReference type="Proteomes" id="UP000076842"/>
    </source>
</evidence>
<evidence type="ECO:0000256" key="2">
    <source>
        <dbReference type="SAM" id="Phobius"/>
    </source>
</evidence>
<dbReference type="STRING" id="1353952.A0A165JJW3"/>
<evidence type="ECO:0000256" key="1">
    <source>
        <dbReference type="SAM" id="MobiDB-lite"/>
    </source>
</evidence>
<feature type="transmembrane region" description="Helical" evidence="2">
    <location>
        <begin position="117"/>
        <end position="139"/>
    </location>
</feature>
<feature type="transmembrane region" description="Helical" evidence="2">
    <location>
        <begin position="186"/>
        <end position="212"/>
    </location>
</feature>
<keyword evidence="2" id="KW-1133">Transmembrane helix</keyword>
<keyword evidence="5" id="KW-1185">Reference proteome</keyword>
<dbReference type="Pfam" id="PF20153">
    <property type="entry name" value="DUF6535"/>
    <property type="match status" value="1"/>
</dbReference>
<sequence>MALSREQPLPEDFLAISAETVIGSQSPLEVADLAADNQSCSDASIKSSSGSRSRAELSCSEEKSSTVQGPFTPNFINDLPAGTGLRPDAAVWPLYNEHAEKVDREMLETYNGGMDNLLIFAALFSAVVTAFLILSLPLLQPDPSQDIVSALAHISLQLSFSACGNSNISGLPGQQPPDKQEFSPTAAVVLINTLWVTSLFVSSYICGTYALCYGTSWPLSSSWRGPDTWPLQSHR</sequence>
<feature type="domain" description="DUF6535" evidence="3">
    <location>
        <begin position="92"/>
        <end position="203"/>
    </location>
</feature>
<evidence type="ECO:0000313" key="4">
    <source>
        <dbReference type="EMBL" id="KZT61934.1"/>
    </source>
</evidence>
<protein>
    <recommendedName>
        <fullName evidence="3">DUF6535 domain-containing protein</fullName>
    </recommendedName>
</protein>
<proteinExistence type="predicted"/>
<evidence type="ECO:0000259" key="3">
    <source>
        <dbReference type="Pfam" id="PF20153"/>
    </source>
</evidence>
<feature type="region of interest" description="Disordered" evidence="1">
    <location>
        <begin position="41"/>
        <end position="65"/>
    </location>
</feature>
<gene>
    <name evidence="4" type="ORF">CALCODRAFT_542991</name>
</gene>
<dbReference type="InterPro" id="IPR045338">
    <property type="entry name" value="DUF6535"/>
</dbReference>
<name>A0A165JJW3_9BASI</name>
<dbReference type="InParanoid" id="A0A165JJW3"/>
<keyword evidence="2" id="KW-0472">Membrane</keyword>
<dbReference type="Proteomes" id="UP000076842">
    <property type="component" value="Unassembled WGS sequence"/>
</dbReference>
<reference evidence="4 5" key="1">
    <citation type="journal article" date="2016" name="Mol. Biol. Evol.">
        <title>Comparative Genomics of Early-Diverging Mushroom-Forming Fungi Provides Insights into the Origins of Lignocellulose Decay Capabilities.</title>
        <authorList>
            <person name="Nagy L.G."/>
            <person name="Riley R."/>
            <person name="Tritt A."/>
            <person name="Adam C."/>
            <person name="Daum C."/>
            <person name="Floudas D."/>
            <person name="Sun H."/>
            <person name="Yadav J.S."/>
            <person name="Pangilinan J."/>
            <person name="Larsson K.H."/>
            <person name="Matsuura K."/>
            <person name="Barry K."/>
            <person name="Labutti K."/>
            <person name="Kuo R."/>
            <person name="Ohm R.A."/>
            <person name="Bhattacharya S.S."/>
            <person name="Shirouzu T."/>
            <person name="Yoshinaga Y."/>
            <person name="Martin F.M."/>
            <person name="Grigoriev I.V."/>
            <person name="Hibbett D.S."/>
        </authorList>
    </citation>
    <scope>NUCLEOTIDE SEQUENCE [LARGE SCALE GENOMIC DNA]</scope>
    <source>
        <strain evidence="4 5">HHB12733</strain>
    </source>
</reference>
<feature type="compositionally biased region" description="Low complexity" evidence="1">
    <location>
        <begin position="41"/>
        <end position="58"/>
    </location>
</feature>
<keyword evidence="2" id="KW-0812">Transmembrane</keyword>
<accession>A0A165JJW3</accession>
<dbReference type="AlphaFoldDB" id="A0A165JJW3"/>